<name>A0A5J5KW65_9MICC</name>
<dbReference type="PROSITE" id="PS50935">
    <property type="entry name" value="SSB"/>
    <property type="match status" value="1"/>
</dbReference>
<comment type="caution">
    <text evidence="4">The sequence shown here is derived from an EMBL/GenBank/DDBJ whole genome shotgun (WGS) entry which is preliminary data.</text>
</comment>
<evidence type="ECO:0000313" key="4">
    <source>
        <dbReference type="EMBL" id="KAA9393844.1"/>
    </source>
</evidence>
<evidence type="ECO:0000256" key="3">
    <source>
        <dbReference type="SAM" id="MobiDB-lite"/>
    </source>
</evidence>
<sequence length="183" mass="20036">MAVRVKDFHVTGNLVDDPKEIEAGDRMLTVFDLAENTRVFDRESNQWRNGAPNYFAVAVEDPRMAENIRESLQKGQRVTVAGTMSAQAYVTSQGQPGLENRIWADEVSPSLKWAVAQVSPDAQAQSRGPRAEQSFHQAPASQQMSGAPADRQQQPQQEAPVQQDYTTWTAAQPGSGGMHGAGR</sequence>
<dbReference type="InterPro" id="IPR012340">
    <property type="entry name" value="NA-bd_OB-fold"/>
</dbReference>
<dbReference type="InterPro" id="IPR000424">
    <property type="entry name" value="Primosome_PriB/ssb"/>
</dbReference>
<evidence type="ECO:0000313" key="5">
    <source>
        <dbReference type="Proteomes" id="UP000325957"/>
    </source>
</evidence>
<dbReference type="SUPFAM" id="SSF50249">
    <property type="entry name" value="Nucleic acid-binding proteins"/>
    <property type="match status" value="1"/>
</dbReference>
<evidence type="ECO:0008006" key="6">
    <source>
        <dbReference type="Google" id="ProtNLM"/>
    </source>
</evidence>
<protein>
    <recommendedName>
        <fullName evidence="6">Single-stranded DNA-binding protein</fullName>
    </recommendedName>
</protein>
<feature type="compositionally biased region" description="Low complexity" evidence="3">
    <location>
        <begin position="147"/>
        <end position="163"/>
    </location>
</feature>
<dbReference type="RefSeq" id="WP_158034256.1">
    <property type="nucleotide sequence ID" value="NZ_ML708620.1"/>
</dbReference>
<dbReference type="Proteomes" id="UP000325957">
    <property type="component" value="Unassembled WGS sequence"/>
</dbReference>
<feature type="compositionally biased region" description="Polar residues" evidence="3">
    <location>
        <begin position="134"/>
        <end position="145"/>
    </location>
</feature>
<dbReference type="Pfam" id="PF00436">
    <property type="entry name" value="SSB"/>
    <property type="match status" value="1"/>
</dbReference>
<organism evidence="4 5">
    <name type="scientific">Kocuria coralli</name>
    <dbReference type="NCBI Taxonomy" id="1461025"/>
    <lineage>
        <taxon>Bacteria</taxon>
        <taxon>Bacillati</taxon>
        <taxon>Actinomycetota</taxon>
        <taxon>Actinomycetes</taxon>
        <taxon>Micrococcales</taxon>
        <taxon>Micrococcaceae</taxon>
        <taxon>Kocuria</taxon>
    </lineage>
</organism>
<dbReference type="GO" id="GO:0003697">
    <property type="term" value="F:single-stranded DNA binding"/>
    <property type="evidence" value="ECO:0007669"/>
    <property type="project" value="InterPro"/>
</dbReference>
<dbReference type="Gene3D" id="2.40.50.140">
    <property type="entry name" value="Nucleic acid-binding proteins"/>
    <property type="match status" value="1"/>
</dbReference>
<keyword evidence="1 2" id="KW-0238">DNA-binding</keyword>
<dbReference type="OrthoDB" id="4427276at2"/>
<evidence type="ECO:0000256" key="2">
    <source>
        <dbReference type="PROSITE-ProRule" id="PRU00252"/>
    </source>
</evidence>
<dbReference type="EMBL" id="SZWF01000014">
    <property type="protein sequence ID" value="KAA9393844.1"/>
    <property type="molecule type" value="Genomic_DNA"/>
</dbReference>
<keyword evidence="5" id="KW-1185">Reference proteome</keyword>
<accession>A0A5J5KW65</accession>
<proteinExistence type="predicted"/>
<evidence type="ECO:0000256" key="1">
    <source>
        <dbReference type="ARBA" id="ARBA00023125"/>
    </source>
</evidence>
<reference evidence="4 5" key="1">
    <citation type="submission" date="2019-05" db="EMBL/GenBank/DDBJ databases">
        <title>Kocuria coralli sp. nov., a novel actinobacterium isolated from coral reef seawater.</title>
        <authorList>
            <person name="Li J."/>
        </authorList>
    </citation>
    <scope>NUCLEOTIDE SEQUENCE [LARGE SCALE GENOMIC DNA]</scope>
    <source>
        <strain evidence="4 5">SCSIO 13007</strain>
    </source>
</reference>
<feature type="region of interest" description="Disordered" evidence="3">
    <location>
        <begin position="118"/>
        <end position="183"/>
    </location>
</feature>
<feature type="compositionally biased region" description="Gly residues" evidence="3">
    <location>
        <begin position="174"/>
        <end position="183"/>
    </location>
</feature>
<gene>
    <name evidence="4" type="ORF">FCK90_10555</name>
</gene>
<dbReference type="AlphaFoldDB" id="A0A5J5KW65"/>